<protein>
    <recommendedName>
        <fullName evidence="4">NTR domain-containing protein</fullName>
    </recommendedName>
</protein>
<evidence type="ECO:0000256" key="2">
    <source>
        <dbReference type="ARBA" id="ARBA00022525"/>
    </source>
</evidence>
<keyword evidence="2" id="KW-0964">Secreted</keyword>
<evidence type="ECO:0000313" key="5">
    <source>
        <dbReference type="Ensembl" id="ENSFCTP00005026909.1"/>
    </source>
</evidence>
<accession>A0ABI7XWH5</accession>
<name>A0ABI7XWH5_FELCA</name>
<keyword evidence="6" id="KW-1185">Reference proteome</keyword>
<dbReference type="SMART" id="SM00643">
    <property type="entry name" value="C345C"/>
    <property type="match status" value="1"/>
</dbReference>
<evidence type="ECO:0000259" key="4">
    <source>
        <dbReference type="PROSITE" id="PS50189"/>
    </source>
</evidence>
<evidence type="ECO:0000256" key="1">
    <source>
        <dbReference type="ARBA" id="ARBA00004613"/>
    </source>
</evidence>
<organism evidence="5 6">
    <name type="scientific">Felis catus</name>
    <name type="common">Cat</name>
    <name type="synonym">Felis silvestris catus</name>
    <dbReference type="NCBI Taxonomy" id="9685"/>
    <lineage>
        <taxon>Eukaryota</taxon>
        <taxon>Metazoa</taxon>
        <taxon>Chordata</taxon>
        <taxon>Craniata</taxon>
        <taxon>Vertebrata</taxon>
        <taxon>Euteleostomi</taxon>
        <taxon>Mammalia</taxon>
        <taxon>Eutheria</taxon>
        <taxon>Laurasiatheria</taxon>
        <taxon>Carnivora</taxon>
        <taxon>Feliformia</taxon>
        <taxon>Felidae</taxon>
        <taxon>Felinae</taxon>
        <taxon>Felis</taxon>
    </lineage>
</organism>
<comment type="subcellular location">
    <subcellularLocation>
        <location evidence="1">Secreted</location>
    </subcellularLocation>
</comment>
<dbReference type="SUPFAM" id="SSF50242">
    <property type="entry name" value="TIMP-like"/>
    <property type="match status" value="1"/>
</dbReference>
<dbReference type="InterPro" id="IPR008993">
    <property type="entry name" value="TIMP-like_OB-fold"/>
</dbReference>
<evidence type="ECO:0000256" key="3">
    <source>
        <dbReference type="ARBA" id="ARBA00023157"/>
    </source>
</evidence>
<reference evidence="5" key="3">
    <citation type="submission" date="2025-09" db="UniProtKB">
        <authorList>
            <consortium name="Ensembl"/>
        </authorList>
    </citation>
    <scope>IDENTIFICATION</scope>
    <source>
        <strain evidence="5">breed Abyssinian</strain>
    </source>
</reference>
<dbReference type="Pfam" id="PF01759">
    <property type="entry name" value="NTR"/>
    <property type="match status" value="1"/>
</dbReference>
<proteinExistence type="predicted"/>
<gene>
    <name evidence="5" type="primary">SFRP1</name>
</gene>
<reference evidence="5" key="2">
    <citation type="submission" date="2025-08" db="UniProtKB">
        <authorList>
            <consortium name="Ensembl"/>
        </authorList>
    </citation>
    <scope>IDENTIFICATION</scope>
    <source>
        <strain evidence="5">breed Abyssinian</strain>
    </source>
</reference>
<dbReference type="Ensembl" id="ENSFCTT00005038449.1">
    <property type="protein sequence ID" value="ENSFCTP00005026909.1"/>
    <property type="gene ID" value="ENSFCTG00005013526.1"/>
</dbReference>
<dbReference type="InterPro" id="IPR001134">
    <property type="entry name" value="Netrin_domain"/>
</dbReference>
<evidence type="ECO:0000313" key="6">
    <source>
        <dbReference type="Proteomes" id="UP000823872"/>
    </source>
</evidence>
<dbReference type="InterPro" id="IPR018933">
    <property type="entry name" value="Netrin_module_non-TIMP"/>
</dbReference>
<feature type="domain" description="NTR" evidence="4">
    <location>
        <begin position="44"/>
        <end position="179"/>
    </location>
</feature>
<dbReference type="GeneTree" id="ENSGT00940000159875"/>
<sequence length="187" mass="21348">MNGWLSAKGCHTPQHPVEVIGLTVAPLALEGQDGEVVLKRVLVCNGCNKFPVLILASEIWPSFMGKLPKKYHLGAKNRVSALRMKIKEVKKENGDKKIVPKKKKPLKLGPIKKKELKKLVLYLKNGADCPCHQLDNLSHHFLIMGRKVKSQYLLTAIHKWDKKNKEFKNFMKKMKNHECPTFQSVFK</sequence>
<dbReference type="PROSITE" id="PS50189">
    <property type="entry name" value="NTR"/>
    <property type="match status" value="1"/>
</dbReference>
<reference evidence="5 6" key="1">
    <citation type="submission" date="2021-02" db="EMBL/GenBank/DDBJ databases">
        <title>Safari Cat Assemblies.</title>
        <authorList>
            <person name="Bredemeyer K.R."/>
            <person name="Murphy W.J."/>
        </authorList>
    </citation>
    <scope>NUCLEOTIDE SEQUENCE [LARGE SCALE GENOMIC DNA]</scope>
</reference>
<keyword evidence="3" id="KW-1015">Disulfide bond</keyword>
<dbReference type="Proteomes" id="UP000823872">
    <property type="component" value="Chromosome B1"/>
</dbReference>